<comment type="caution">
    <text evidence="1">The sequence shown here is derived from an EMBL/GenBank/DDBJ whole genome shotgun (WGS) entry which is preliminary data.</text>
</comment>
<evidence type="ECO:0000313" key="2">
    <source>
        <dbReference type="Proteomes" id="UP001239111"/>
    </source>
</evidence>
<evidence type="ECO:0000313" key="1">
    <source>
        <dbReference type="EMBL" id="KAJ8676301.1"/>
    </source>
</evidence>
<dbReference type="Proteomes" id="UP001239111">
    <property type="component" value="Chromosome 2"/>
</dbReference>
<organism evidence="1 2">
    <name type="scientific">Eretmocerus hayati</name>
    <dbReference type="NCBI Taxonomy" id="131215"/>
    <lineage>
        <taxon>Eukaryota</taxon>
        <taxon>Metazoa</taxon>
        <taxon>Ecdysozoa</taxon>
        <taxon>Arthropoda</taxon>
        <taxon>Hexapoda</taxon>
        <taxon>Insecta</taxon>
        <taxon>Pterygota</taxon>
        <taxon>Neoptera</taxon>
        <taxon>Endopterygota</taxon>
        <taxon>Hymenoptera</taxon>
        <taxon>Apocrita</taxon>
        <taxon>Proctotrupomorpha</taxon>
        <taxon>Chalcidoidea</taxon>
        <taxon>Aphelinidae</taxon>
        <taxon>Aphelininae</taxon>
        <taxon>Eretmocerus</taxon>
    </lineage>
</organism>
<dbReference type="EMBL" id="CM056742">
    <property type="protein sequence ID" value="KAJ8676301.1"/>
    <property type="molecule type" value="Genomic_DNA"/>
</dbReference>
<accession>A0ACC2P0E7</accession>
<keyword evidence="2" id="KW-1185">Reference proteome</keyword>
<name>A0ACC2P0E7_9HYME</name>
<reference evidence="1" key="1">
    <citation type="submission" date="2023-04" db="EMBL/GenBank/DDBJ databases">
        <title>A chromosome-level genome assembly of the parasitoid wasp Eretmocerus hayati.</title>
        <authorList>
            <person name="Zhong Y."/>
            <person name="Liu S."/>
            <person name="Liu Y."/>
        </authorList>
    </citation>
    <scope>NUCLEOTIDE SEQUENCE</scope>
    <source>
        <strain evidence="1">ZJU_SS_LIU_2023</strain>
    </source>
</reference>
<proteinExistence type="predicted"/>
<gene>
    <name evidence="1" type="ORF">QAD02_012088</name>
</gene>
<sequence>MGTLESRRATFKWTLDYYDLARCEGPGDYTSSPKFHTWIKGAKFKWKLNIYPRSKDDEYPNHISLYLESYTYTRIHVHTTLQLLYNHDQIKKFECYQFFHNNELGKADFVERELVIDEANARFLGNDKIVVLCQMDPQDGSEIDEIEEMLLRGGSDLTQQQKLENSCRIRAFDKLEEAMDDDQFADVSFKVRGKVFKAHRVILATASRVFAACFEHEMREKKDNVVEIDDIEPGVFEELLRFMYTGRVRDLESMAEQLLVAADKYELDSLQDLCGNVMCKSLSVDNAIKYLKFANMHNARDLRQRVIKYIVANASRMVQQPDYESIIHENPAVLFEIIKSLSLKNK</sequence>
<protein>
    <submittedName>
        <fullName evidence="1">Uncharacterized protein</fullName>
    </submittedName>
</protein>